<protein>
    <submittedName>
        <fullName evidence="1">Uncharacterized protein</fullName>
    </submittedName>
</protein>
<sequence length="29" mass="3383">MKLLCTASSMNSQWRRKKNFCSVSGIRIH</sequence>
<dbReference type="EMBL" id="GBRH01266797">
    <property type="protein sequence ID" value="JAD31098.1"/>
    <property type="molecule type" value="Transcribed_RNA"/>
</dbReference>
<evidence type="ECO:0000313" key="1">
    <source>
        <dbReference type="EMBL" id="JAD31098.1"/>
    </source>
</evidence>
<reference evidence="1" key="1">
    <citation type="submission" date="2014-09" db="EMBL/GenBank/DDBJ databases">
        <authorList>
            <person name="Magalhaes I.L.F."/>
            <person name="Oliveira U."/>
            <person name="Santos F.R."/>
            <person name="Vidigal T.H.D.A."/>
            <person name="Brescovit A.D."/>
            <person name="Santos A.J."/>
        </authorList>
    </citation>
    <scope>NUCLEOTIDE SEQUENCE</scope>
    <source>
        <tissue evidence="1">Shoot tissue taken approximately 20 cm above the soil surface</tissue>
    </source>
</reference>
<accession>A0A0A8Z0D4</accession>
<reference evidence="1" key="2">
    <citation type="journal article" date="2015" name="Data Brief">
        <title>Shoot transcriptome of the giant reed, Arundo donax.</title>
        <authorList>
            <person name="Barrero R.A."/>
            <person name="Guerrero F.D."/>
            <person name="Moolhuijzen P."/>
            <person name="Goolsby J.A."/>
            <person name="Tidwell J."/>
            <person name="Bellgard S.E."/>
            <person name="Bellgard M.I."/>
        </authorList>
    </citation>
    <scope>NUCLEOTIDE SEQUENCE</scope>
    <source>
        <tissue evidence="1">Shoot tissue taken approximately 20 cm above the soil surface</tissue>
    </source>
</reference>
<name>A0A0A8Z0D4_ARUDO</name>
<dbReference type="AlphaFoldDB" id="A0A0A8Z0D4"/>
<organism evidence="1">
    <name type="scientific">Arundo donax</name>
    <name type="common">Giant reed</name>
    <name type="synonym">Donax arundinaceus</name>
    <dbReference type="NCBI Taxonomy" id="35708"/>
    <lineage>
        <taxon>Eukaryota</taxon>
        <taxon>Viridiplantae</taxon>
        <taxon>Streptophyta</taxon>
        <taxon>Embryophyta</taxon>
        <taxon>Tracheophyta</taxon>
        <taxon>Spermatophyta</taxon>
        <taxon>Magnoliopsida</taxon>
        <taxon>Liliopsida</taxon>
        <taxon>Poales</taxon>
        <taxon>Poaceae</taxon>
        <taxon>PACMAD clade</taxon>
        <taxon>Arundinoideae</taxon>
        <taxon>Arundineae</taxon>
        <taxon>Arundo</taxon>
    </lineage>
</organism>
<proteinExistence type="predicted"/>